<feature type="domain" description="Isopenicillin N synthase-like Fe(2+) 2OG dioxygenase" evidence="2">
    <location>
        <begin position="301"/>
        <end position="365"/>
    </location>
</feature>
<feature type="compositionally biased region" description="Low complexity" evidence="1">
    <location>
        <begin position="365"/>
        <end position="375"/>
    </location>
</feature>
<dbReference type="InterPro" id="IPR044861">
    <property type="entry name" value="IPNS-like_FE2OG_OXY"/>
</dbReference>
<dbReference type="AlphaFoldDB" id="A0A813KPG1"/>
<sequence length="448" mass="50577">MASDTWHWASGEQSDGGWRCGWRSPEADWSSDASWSWNSQRLRRARPWRDFDEERLQSTTQDQHSTSSTSWQWDEDRQDLENSSSSSSRICKWRPRPQFPHMDPRGPQRGRLLEALALFGAVFLAPGWEEELRGPVGDAPFEVKGDPSVPSAARWLGLPKILDPAFEKWRNLLIEAQSHRDQWASRPVVHRRFLRLSFREDLRRTLEGQDKGHEPDERMTFGLSDSSAKSRFIDWGDLRWVIDGYQVLKGAVAGLLERELAPLCQQETGPRESLGVKVRRGRESWGQSALRHCVYPSGGTCSCHTDYGLVSLQLSNSPGLEALIDGSWHLCEPPQGFSLLFAGDMLERLSNGRIKALVHRVRVEPSSPVSPSSPSLGAQGTPGGRKPVVRQSHILFLQPDADSIVAPLVPYQTDGGPCLEPVRYGDWHNTKVELAFDRPMKSASTRRW</sequence>
<evidence type="ECO:0000259" key="2">
    <source>
        <dbReference type="Pfam" id="PF03171"/>
    </source>
</evidence>
<dbReference type="Proteomes" id="UP000626109">
    <property type="component" value="Unassembled WGS sequence"/>
</dbReference>
<comment type="caution">
    <text evidence="3">The sequence shown here is derived from an EMBL/GenBank/DDBJ whole genome shotgun (WGS) entry which is preliminary data.</text>
</comment>
<feature type="region of interest" description="Disordered" evidence="1">
    <location>
        <begin position="1"/>
        <end position="40"/>
    </location>
</feature>
<feature type="compositionally biased region" description="Low complexity" evidence="1">
    <location>
        <begin position="57"/>
        <end position="72"/>
    </location>
</feature>
<organism evidence="3 4">
    <name type="scientific">Polarella glacialis</name>
    <name type="common">Dinoflagellate</name>
    <dbReference type="NCBI Taxonomy" id="89957"/>
    <lineage>
        <taxon>Eukaryota</taxon>
        <taxon>Sar</taxon>
        <taxon>Alveolata</taxon>
        <taxon>Dinophyceae</taxon>
        <taxon>Suessiales</taxon>
        <taxon>Suessiaceae</taxon>
        <taxon>Polarella</taxon>
    </lineage>
</organism>
<reference evidence="3" key="1">
    <citation type="submission" date="2021-02" db="EMBL/GenBank/DDBJ databases">
        <authorList>
            <person name="Dougan E. K."/>
            <person name="Rhodes N."/>
            <person name="Thang M."/>
            <person name="Chan C."/>
        </authorList>
    </citation>
    <scope>NUCLEOTIDE SEQUENCE</scope>
</reference>
<evidence type="ECO:0000313" key="4">
    <source>
        <dbReference type="Proteomes" id="UP000626109"/>
    </source>
</evidence>
<feature type="region of interest" description="Disordered" evidence="1">
    <location>
        <begin position="364"/>
        <end position="386"/>
    </location>
</feature>
<dbReference type="SUPFAM" id="SSF51197">
    <property type="entry name" value="Clavaminate synthase-like"/>
    <property type="match status" value="1"/>
</dbReference>
<feature type="compositionally biased region" description="Low complexity" evidence="1">
    <location>
        <begin position="27"/>
        <end position="37"/>
    </location>
</feature>
<dbReference type="Pfam" id="PF03171">
    <property type="entry name" value="2OG-FeII_Oxy"/>
    <property type="match status" value="1"/>
</dbReference>
<proteinExistence type="predicted"/>
<evidence type="ECO:0000256" key="1">
    <source>
        <dbReference type="SAM" id="MobiDB-lite"/>
    </source>
</evidence>
<dbReference type="EMBL" id="CAJNNW010032257">
    <property type="protein sequence ID" value="CAE8712018.1"/>
    <property type="molecule type" value="Genomic_DNA"/>
</dbReference>
<accession>A0A813KPG1</accession>
<gene>
    <name evidence="3" type="ORF">PGLA2088_LOCUS36788</name>
</gene>
<dbReference type="InterPro" id="IPR027443">
    <property type="entry name" value="IPNS-like_sf"/>
</dbReference>
<protein>
    <recommendedName>
        <fullName evidence="2">Isopenicillin N synthase-like Fe(2+) 2OG dioxygenase domain-containing protein</fullName>
    </recommendedName>
</protein>
<feature type="region of interest" description="Disordered" evidence="1">
    <location>
        <begin position="54"/>
        <end position="105"/>
    </location>
</feature>
<evidence type="ECO:0000313" key="3">
    <source>
        <dbReference type="EMBL" id="CAE8712018.1"/>
    </source>
</evidence>
<dbReference type="Gene3D" id="2.60.120.330">
    <property type="entry name" value="B-lactam Antibiotic, Isopenicillin N Synthase, Chain"/>
    <property type="match status" value="1"/>
</dbReference>
<name>A0A813KPG1_POLGL</name>